<gene>
    <name evidence="2" type="ORF">IK5_04683</name>
</gene>
<evidence type="ECO:0000313" key="2">
    <source>
        <dbReference type="EMBL" id="EJR69188.1"/>
    </source>
</evidence>
<proteinExistence type="predicted"/>
<name>A0A9W5KT86_BACCE</name>
<feature type="region of interest" description="Disordered" evidence="1">
    <location>
        <begin position="39"/>
        <end position="62"/>
    </location>
</feature>
<reference evidence="2 3" key="1">
    <citation type="submission" date="2012-04" db="EMBL/GenBank/DDBJ databases">
        <title>The Genome Sequence of Bacillus cereus VD154.</title>
        <authorList>
            <consortium name="The Broad Institute Genome Sequencing Platform"/>
            <consortium name="The Broad Institute Genome Sequencing Center for Infectious Disease"/>
            <person name="Feldgarden M."/>
            <person name="Van der Auwera G.A."/>
            <person name="Mahillon J."/>
            <person name="Duprez V."/>
            <person name="Timmery S."/>
            <person name="Mattelet C."/>
            <person name="Dierick K."/>
            <person name="Sun M."/>
            <person name="Yu Z."/>
            <person name="Zhu L."/>
            <person name="Hu X."/>
            <person name="Shank E.B."/>
            <person name="Swiecicka I."/>
            <person name="Hansen B.M."/>
            <person name="Andrup L."/>
            <person name="Young S.K."/>
            <person name="Zeng Q."/>
            <person name="Gargeya S."/>
            <person name="Fitzgerald M."/>
            <person name="Haas B."/>
            <person name="Abouelleil A."/>
            <person name="Alvarado L."/>
            <person name="Arachchi H.M."/>
            <person name="Berlin A."/>
            <person name="Chapman S.B."/>
            <person name="Goldberg J."/>
            <person name="Griggs A."/>
            <person name="Gujja S."/>
            <person name="Hansen M."/>
            <person name="Howarth C."/>
            <person name="Imamovic A."/>
            <person name="Larimer J."/>
            <person name="McCowen C."/>
            <person name="Montmayeur A."/>
            <person name="Murphy C."/>
            <person name="Neiman D."/>
            <person name="Pearson M."/>
            <person name="Priest M."/>
            <person name="Roberts A."/>
            <person name="Saif S."/>
            <person name="Shea T."/>
            <person name="Sisk P."/>
            <person name="Sykes S."/>
            <person name="Wortman J."/>
            <person name="Nusbaum C."/>
            <person name="Birren B."/>
        </authorList>
    </citation>
    <scope>NUCLEOTIDE SEQUENCE [LARGE SCALE GENOMIC DNA]</scope>
    <source>
        <strain evidence="2 3">VD154</strain>
    </source>
</reference>
<evidence type="ECO:0000256" key="1">
    <source>
        <dbReference type="SAM" id="MobiDB-lite"/>
    </source>
</evidence>
<evidence type="ECO:0000313" key="3">
    <source>
        <dbReference type="Proteomes" id="UP000006967"/>
    </source>
</evidence>
<dbReference type="Proteomes" id="UP000006967">
    <property type="component" value="Unassembled WGS sequence"/>
</dbReference>
<dbReference type="AlphaFoldDB" id="A0A9W5KT86"/>
<protein>
    <submittedName>
        <fullName evidence="2">Uncharacterized protein</fullName>
    </submittedName>
</protein>
<dbReference type="EMBL" id="AHFG01000055">
    <property type="protein sequence ID" value="EJR69188.1"/>
    <property type="molecule type" value="Genomic_DNA"/>
</dbReference>
<feature type="region of interest" description="Disordered" evidence="1">
    <location>
        <begin position="1"/>
        <end position="24"/>
    </location>
</feature>
<comment type="caution">
    <text evidence="2">The sequence shown here is derived from an EMBL/GenBank/DDBJ whole genome shotgun (WGS) entry which is preliminary data.</text>
</comment>
<sequence length="62" mass="7137">MIRKKKFTNTPHYEKSKRRLPGDRRQAFRVKSSFYFIKGGSAEGGGSHGKKSEADSFAFIRR</sequence>
<organism evidence="2 3">
    <name type="scientific">Bacillus cereus VD154</name>
    <dbReference type="NCBI Taxonomy" id="1053238"/>
    <lineage>
        <taxon>Bacteria</taxon>
        <taxon>Bacillati</taxon>
        <taxon>Bacillota</taxon>
        <taxon>Bacilli</taxon>
        <taxon>Bacillales</taxon>
        <taxon>Bacillaceae</taxon>
        <taxon>Bacillus</taxon>
        <taxon>Bacillus cereus group</taxon>
    </lineage>
</organism>
<accession>A0A9W5KT86</accession>